<proteinExistence type="inferred from homology"/>
<feature type="compositionally biased region" description="Basic and acidic residues" evidence="3">
    <location>
        <begin position="229"/>
        <end position="243"/>
    </location>
</feature>
<dbReference type="SMART" id="SM01233">
    <property type="entry name" value="HABP4_PAI-RBP1"/>
    <property type="match status" value="1"/>
</dbReference>
<accession>A0A6M2DE65</accession>
<evidence type="ECO:0000256" key="2">
    <source>
        <dbReference type="ARBA" id="ARBA00035118"/>
    </source>
</evidence>
<organism evidence="5">
    <name type="scientific">Xenopsylla cheopis</name>
    <name type="common">Oriental rat flea</name>
    <name type="synonym">Pulex cheopis</name>
    <dbReference type="NCBI Taxonomy" id="163159"/>
    <lineage>
        <taxon>Eukaryota</taxon>
        <taxon>Metazoa</taxon>
        <taxon>Ecdysozoa</taxon>
        <taxon>Arthropoda</taxon>
        <taxon>Hexapoda</taxon>
        <taxon>Insecta</taxon>
        <taxon>Pterygota</taxon>
        <taxon>Neoptera</taxon>
        <taxon>Endopterygota</taxon>
        <taxon>Siphonaptera</taxon>
        <taxon>Pulicidae</taxon>
        <taxon>Xenopsyllinae</taxon>
        <taxon>Xenopsylla</taxon>
    </lineage>
</organism>
<dbReference type="InterPro" id="IPR032381">
    <property type="entry name" value="IHABP4_N"/>
</dbReference>
<dbReference type="Pfam" id="PF04774">
    <property type="entry name" value="HABP4_PAI-RBP1"/>
    <property type="match status" value="1"/>
</dbReference>
<evidence type="ECO:0000256" key="1">
    <source>
        <dbReference type="ARBA" id="ARBA00022845"/>
    </source>
</evidence>
<evidence type="ECO:0000259" key="4">
    <source>
        <dbReference type="SMART" id="SM01233"/>
    </source>
</evidence>
<dbReference type="InterPro" id="IPR039764">
    <property type="entry name" value="HABP4/SERBP1-like"/>
</dbReference>
<feature type="compositionally biased region" description="Basic and acidic residues" evidence="3">
    <location>
        <begin position="36"/>
        <end position="55"/>
    </location>
</feature>
<dbReference type="AlphaFoldDB" id="A0A6M2DE65"/>
<evidence type="ECO:0000256" key="3">
    <source>
        <dbReference type="SAM" id="MobiDB-lite"/>
    </source>
</evidence>
<dbReference type="EMBL" id="GIIL01000847">
    <property type="protein sequence ID" value="NOV44573.1"/>
    <property type="molecule type" value="Transcribed_RNA"/>
</dbReference>
<reference evidence="5" key="1">
    <citation type="submission" date="2020-03" db="EMBL/GenBank/DDBJ databases">
        <title>Transcriptomic Profiling of the Digestive Tract of the Rat Flea, Xenopsylla cheopis, Following Blood Feeding and Infection with Yersinia pestis.</title>
        <authorList>
            <person name="Bland D.M."/>
            <person name="Martens C.A."/>
            <person name="Virtaneva K."/>
            <person name="Kanakabandi K."/>
            <person name="Long D."/>
            <person name="Rosenke R."/>
            <person name="Saturday G.A."/>
            <person name="Hoyt F.H."/>
            <person name="Bruno D.P."/>
            <person name="Ribeiro J.M.C."/>
            <person name="Hinnebusch J."/>
        </authorList>
    </citation>
    <scope>NUCLEOTIDE SEQUENCE</scope>
</reference>
<feature type="compositionally biased region" description="Basic and acidic residues" evidence="3">
    <location>
        <begin position="101"/>
        <end position="141"/>
    </location>
</feature>
<dbReference type="Pfam" id="PF16174">
    <property type="entry name" value="IHABP4_N"/>
    <property type="match status" value="1"/>
</dbReference>
<dbReference type="GO" id="GO:0006417">
    <property type="term" value="P:regulation of translation"/>
    <property type="evidence" value="ECO:0007669"/>
    <property type="project" value="UniProtKB-KW"/>
</dbReference>
<feature type="domain" description="Hyaluronan/mRNA-binding protein" evidence="4">
    <location>
        <begin position="174"/>
        <end position="289"/>
    </location>
</feature>
<protein>
    <submittedName>
        <fullName evidence="5">Putative plasminogen activator inhibitor 1 rna-binding protein-like isoform x2</fullName>
    </submittedName>
</protein>
<evidence type="ECO:0000313" key="5">
    <source>
        <dbReference type="EMBL" id="NOV44573.1"/>
    </source>
</evidence>
<dbReference type="GO" id="GO:0005634">
    <property type="term" value="C:nucleus"/>
    <property type="evidence" value="ECO:0007669"/>
    <property type="project" value="TreeGrafter"/>
</dbReference>
<feature type="compositionally biased region" description="Gly residues" evidence="3">
    <location>
        <begin position="347"/>
        <end position="369"/>
    </location>
</feature>
<dbReference type="PANTHER" id="PTHR12299:SF17">
    <property type="entry name" value="AT19571P-RELATED"/>
    <property type="match status" value="1"/>
</dbReference>
<dbReference type="PANTHER" id="PTHR12299">
    <property type="entry name" value="HYALURONIC ACID-BINDING PROTEIN 4"/>
    <property type="match status" value="1"/>
</dbReference>
<sequence>MENAYGIGVTNRYHLFLDDDADPLELLQLKERERELKKRSKGLDKESKLKAEQKQKVALTSRKNAKEADNIKSTDNKSREEKSKTDDGKAERQPRTGRFSGENREDRNNRRNRDDAFNGPPDKEWKPRRDFGDSDGGERRPFGGRGRGNRNFEGRGGRGSYENRGGRSSYENRAKREYDSQLSDGSWDKRSGGKDDSENKWSKTENIPESDVKPETVEDDVPWDVEETAEVKEDVEVIEKPVEQDENTTEAPTTVAAEEEPKELTLDEWKAQRAVRQKPSFNLRKAGEGEDPSQWKKMYVLDKKREGNESEVDEELEFDISDYPQRVGRQKHILDIQFTFSDSRRGGNTGRGGWGRGRGGRGQGRGFGSRGDRQGARGSFKNDGANQGAEDRQDIHVGRGRQNAPKVDDENDFPSLG</sequence>
<dbReference type="GO" id="GO:0003723">
    <property type="term" value="F:RNA binding"/>
    <property type="evidence" value="ECO:0007669"/>
    <property type="project" value="InterPro"/>
</dbReference>
<feature type="compositionally biased region" description="Basic and acidic residues" evidence="3">
    <location>
        <begin position="186"/>
        <end position="203"/>
    </location>
</feature>
<feature type="region of interest" description="Disordered" evidence="3">
    <location>
        <begin position="338"/>
        <end position="417"/>
    </location>
</feature>
<dbReference type="GO" id="GO:0005737">
    <property type="term" value="C:cytoplasm"/>
    <property type="evidence" value="ECO:0007669"/>
    <property type="project" value="TreeGrafter"/>
</dbReference>
<name>A0A6M2DE65_XENCH</name>
<feature type="compositionally biased region" description="Basic and acidic residues" evidence="3">
    <location>
        <begin position="170"/>
        <end position="179"/>
    </location>
</feature>
<keyword evidence="1" id="KW-0810">Translation regulation</keyword>
<feature type="compositionally biased region" description="Acidic residues" evidence="3">
    <location>
        <begin position="217"/>
        <end position="228"/>
    </location>
</feature>
<dbReference type="InterPro" id="IPR006861">
    <property type="entry name" value="HABP4_PAIRBP1-bd"/>
</dbReference>
<feature type="region of interest" description="Disordered" evidence="3">
    <location>
        <begin position="36"/>
        <end position="262"/>
    </location>
</feature>
<comment type="similarity">
    <text evidence="2">Belongs to the SERBP1-HABP4 family.</text>
</comment>
<feature type="compositionally biased region" description="Basic and acidic residues" evidence="3">
    <location>
        <begin position="64"/>
        <end position="94"/>
    </location>
</feature>